<reference evidence="3" key="1">
    <citation type="submission" date="2019-09" db="EMBL/GenBank/DDBJ databases">
        <title>Characterisation of the sponge microbiome using genome-centric metagenomics.</title>
        <authorList>
            <person name="Engelberts J.P."/>
            <person name="Robbins S.J."/>
            <person name="De Goeij J.M."/>
            <person name="Aranda M."/>
            <person name="Bell S.C."/>
            <person name="Webster N.S."/>
        </authorList>
    </citation>
    <scope>NUCLEOTIDE SEQUENCE</scope>
    <source>
        <strain evidence="3">SB0664_bin_27</strain>
    </source>
</reference>
<dbReference type="Pfam" id="PF01261">
    <property type="entry name" value="AP_endonuc_2"/>
    <property type="match status" value="1"/>
</dbReference>
<accession>A0A6B0YLG1</accession>
<dbReference type="EMBL" id="VXRG01000004">
    <property type="protein sequence ID" value="MXY91883.1"/>
    <property type="molecule type" value="Genomic_DNA"/>
</dbReference>
<dbReference type="PANTHER" id="PTHR12110">
    <property type="entry name" value="HYDROXYPYRUVATE ISOMERASE"/>
    <property type="match status" value="1"/>
</dbReference>
<comment type="caution">
    <text evidence="3">The sequence shown here is derived from an EMBL/GenBank/DDBJ whole genome shotgun (WGS) entry which is preliminary data.</text>
</comment>
<dbReference type="GO" id="GO:0016853">
    <property type="term" value="F:isomerase activity"/>
    <property type="evidence" value="ECO:0007669"/>
    <property type="project" value="UniProtKB-KW"/>
</dbReference>
<evidence type="ECO:0000259" key="2">
    <source>
        <dbReference type="Pfam" id="PF01261"/>
    </source>
</evidence>
<feature type="domain" description="Xylose isomerase-like TIM barrel" evidence="2">
    <location>
        <begin position="26"/>
        <end position="292"/>
    </location>
</feature>
<evidence type="ECO:0000313" key="3">
    <source>
        <dbReference type="EMBL" id="MXY91883.1"/>
    </source>
</evidence>
<dbReference type="Gene3D" id="3.20.20.150">
    <property type="entry name" value="Divalent-metal-dependent TIM barrel enzymes"/>
    <property type="match status" value="1"/>
</dbReference>
<gene>
    <name evidence="3" type="ORF">F4Y42_00350</name>
</gene>
<dbReference type="InterPro" id="IPR013022">
    <property type="entry name" value="Xyl_isomerase-like_TIM-brl"/>
</dbReference>
<proteinExistence type="predicted"/>
<dbReference type="AlphaFoldDB" id="A0A6B0YLG1"/>
<name>A0A6B0YLG1_9CHLR</name>
<feature type="region of interest" description="Disordered" evidence="1">
    <location>
        <begin position="122"/>
        <end position="141"/>
    </location>
</feature>
<dbReference type="InterPro" id="IPR036237">
    <property type="entry name" value="Xyl_isomerase-like_sf"/>
</dbReference>
<dbReference type="PANTHER" id="PTHR12110:SF41">
    <property type="entry name" value="INOSOSE DEHYDRATASE"/>
    <property type="match status" value="1"/>
</dbReference>
<protein>
    <submittedName>
        <fullName evidence="3">Sugar phosphate isomerase/epimerase</fullName>
    </submittedName>
</protein>
<dbReference type="SUPFAM" id="SSF51658">
    <property type="entry name" value="Xylose isomerase-like"/>
    <property type="match status" value="1"/>
</dbReference>
<evidence type="ECO:0000256" key="1">
    <source>
        <dbReference type="SAM" id="MobiDB-lite"/>
    </source>
</evidence>
<dbReference type="InterPro" id="IPR050312">
    <property type="entry name" value="IolE/XylAMocC-like"/>
</dbReference>
<organism evidence="3">
    <name type="scientific">Caldilineaceae bacterium SB0664_bin_27</name>
    <dbReference type="NCBI Taxonomy" id="2605260"/>
    <lineage>
        <taxon>Bacteria</taxon>
        <taxon>Bacillati</taxon>
        <taxon>Chloroflexota</taxon>
        <taxon>Caldilineae</taxon>
        <taxon>Caldilineales</taxon>
        <taxon>Caldilineaceae</taxon>
    </lineage>
</organism>
<sequence length="298" mass="33207">MSAMKRYEFGVVSDEIDQDFARACSIAREEGMSYVELHNLWGKSIHELTDTELDRALRLTEENGLRTHLVCGMFFRPFTLADLSLDEMESHPRFQEHMERLERFITIAHKFKAPNIRTFGFTRDVGGDNPSPRSPDGGGLDEETLAKIAKGIRIACQRLEDEGLVLALENARSLYANTGGNMRLVLDAVQMPNLRIIWDPANAFVAGEDPAVGYQQVKGHIVDIHCKDAVVLDEGTGLTAWARIGDGGTDWQAHLTLLQNEPVDTYTVETHWQANGQDKAANTRQTFASLKDLIAGLP</sequence>
<keyword evidence="3" id="KW-0413">Isomerase</keyword>